<dbReference type="AlphaFoldDB" id="A0A075FXP8"/>
<proteinExistence type="predicted"/>
<name>A0A075FXP8_9ARCH</name>
<sequence length="53" mass="5775">MRCIIMSNELTKKAAEMLLNGATLLSEPCPYCKGVRVMKDGNALCVNCGKNLK</sequence>
<accession>A0A075FXP8</accession>
<organism evidence="1">
    <name type="scientific">uncultured marine thaumarchaeote AD1000_72_F04</name>
    <dbReference type="NCBI Taxonomy" id="1455938"/>
    <lineage>
        <taxon>Archaea</taxon>
        <taxon>Nitrososphaerota</taxon>
        <taxon>environmental samples</taxon>
    </lineage>
</organism>
<evidence type="ECO:0000313" key="1">
    <source>
        <dbReference type="EMBL" id="AIE96128.1"/>
    </source>
</evidence>
<dbReference type="Pfam" id="PF06677">
    <property type="entry name" value="Auto_anti-p27"/>
    <property type="match status" value="1"/>
</dbReference>
<protein>
    <submittedName>
        <fullName evidence="1">Uncharacterized protein</fullName>
    </submittedName>
</protein>
<dbReference type="EMBL" id="KF900469">
    <property type="protein sequence ID" value="AIE96128.1"/>
    <property type="molecule type" value="Genomic_DNA"/>
</dbReference>
<dbReference type="InterPro" id="IPR009563">
    <property type="entry name" value="SSSCA1"/>
</dbReference>
<reference evidence="1" key="1">
    <citation type="journal article" date="2014" name="Genome Biol. Evol.">
        <title>Pangenome evidence for extensive interdomain horizontal transfer affecting lineage core and shell genes in uncultured planktonic thaumarchaeota and euryarchaeota.</title>
        <authorList>
            <person name="Deschamps P."/>
            <person name="Zivanovic Y."/>
            <person name="Moreira D."/>
            <person name="Rodriguez-Valera F."/>
            <person name="Lopez-Garcia P."/>
        </authorList>
    </citation>
    <scope>NUCLEOTIDE SEQUENCE</scope>
</reference>